<gene>
    <name evidence="1" type="ORF">SHERM_15721</name>
</gene>
<evidence type="ECO:0000313" key="1">
    <source>
        <dbReference type="EMBL" id="CAA0815835.1"/>
    </source>
</evidence>
<sequence>ISSPFAKTLRPDLGVPHCMSMGRIQERPGRPQKTLPDPSTVQVAGQPSHYDEVLPAQVHHQRYILINSSNNPRLNGARVSVVRCSGQLVRVRHGQRACTRVASTVADCWGDAVECWQDACRGRAGSGYADGLWQPRACACTRCASPMQMRTSAGRLGTRGVLSTFPGRPRDGARVLLARWGCANGDWRDVRVNDNEQVRLGPHRRCSRTLLGVGVWPGWCATACNDSR</sequence>
<evidence type="ECO:0000313" key="2">
    <source>
        <dbReference type="Proteomes" id="UP001153555"/>
    </source>
</evidence>
<proteinExistence type="predicted"/>
<protein>
    <submittedName>
        <fullName evidence="1">Uncharacterized protein</fullName>
    </submittedName>
</protein>
<dbReference type="EMBL" id="CACSLK010013607">
    <property type="protein sequence ID" value="CAA0815835.1"/>
    <property type="molecule type" value="Genomic_DNA"/>
</dbReference>
<accession>A0A9N7R7B9</accession>
<reference evidence="1" key="1">
    <citation type="submission" date="2019-12" db="EMBL/GenBank/DDBJ databases">
        <authorList>
            <person name="Scholes J."/>
        </authorList>
    </citation>
    <scope>NUCLEOTIDE SEQUENCE</scope>
</reference>
<dbReference type="Proteomes" id="UP001153555">
    <property type="component" value="Unassembled WGS sequence"/>
</dbReference>
<name>A0A9N7R7B9_STRHE</name>
<organism evidence="1 2">
    <name type="scientific">Striga hermonthica</name>
    <name type="common">Purple witchweed</name>
    <name type="synonym">Buchnera hermonthica</name>
    <dbReference type="NCBI Taxonomy" id="68872"/>
    <lineage>
        <taxon>Eukaryota</taxon>
        <taxon>Viridiplantae</taxon>
        <taxon>Streptophyta</taxon>
        <taxon>Embryophyta</taxon>
        <taxon>Tracheophyta</taxon>
        <taxon>Spermatophyta</taxon>
        <taxon>Magnoliopsida</taxon>
        <taxon>eudicotyledons</taxon>
        <taxon>Gunneridae</taxon>
        <taxon>Pentapetalae</taxon>
        <taxon>asterids</taxon>
        <taxon>lamiids</taxon>
        <taxon>Lamiales</taxon>
        <taxon>Orobanchaceae</taxon>
        <taxon>Buchnereae</taxon>
        <taxon>Striga</taxon>
    </lineage>
</organism>
<keyword evidence="2" id="KW-1185">Reference proteome</keyword>
<feature type="non-terminal residue" evidence="1">
    <location>
        <position position="1"/>
    </location>
</feature>
<dbReference type="AlphaFoldDB" id="A0A9N7R7B9"/>
<comment type="caution">
    <text evidence="1">The sequence shown here is derived from an EMBL/GenBank/DDBJ whole genome shotgun (WGS) entry which is preliminary data.</text>
</comment>
<feature type="non-terminal residue" evidence="1">
    <location>
        <position position="228"/>
    </location>
</feature>